<reference evidence="1 2" key="1">
    <citation type="submission" date="2016-08" db="EMBL/GenBank/DDBJ databases">
        <title>Novel Firmicutes and Novel Genomes.</title>
        <authorList>
            <person name="Poppleton D.I."/>
            <person name="Gribaldo S."/>
        </authorList>
    </citation>
    <scope>NUCLEOTIDE SEQUENCE [LARGE SCALE GENOMIC DNA]</scope>
    <source>
        <strain evidence="1 2">CTT3</strain>
    </source>
</reference>
<evidence type="ECO:0000313" key="1">
    <source>
        <dbReference type="EMBL" id="RKD31801.1"/>
    </source>
</evidence>
<gene>
    <name evidence="1" type="ORF">BET03_12025</name>
</gene>
<name>A0A419T2X0_9FIRM</name>
<keyword evidence="2" id="KW-1185">Reference proteome</keyword>
<dbReference type="RefSeq" id="WP_120169149.1">
    <property type="nucleotide sequence ID" value="NZ_MCIB01000015.1"/>
</dbReference>
<dbReference type="AlphaFoldDB" id="A0A419T2X0"/>
<protein>
    <submittedName>
        <fullName evidence="1">Uncharacterized protein</fullName>
    </submittedName>
</protein>
<comment type="caution">
    <text evidence="1">The sequence shown here is derived from an EMBL/GenBank/DDBJ whole genome shotgun (WGS) entry which is preliminary data.</text>
</comment>
<dbReference type="Proteomes" id="UP000284177">
    <property type="component" value="Unassembled WGS sequence"/>
</dbReference>
<dbReference type="EMBL" id="MCIB01000015">
    <property type="protein sequence ID" value="RKD31801.1"/>
    <property type="molecule type" value="Genomic_DNA"/>
</dbReference>
<evidence type="ECO:0000313" key="2">
    <source>
        <dbReference type="Proteomes" id="UP000284177"/>
    </source>
</evidence>
<accession>A0A419T2X0</accession>
<organism evidence="1 2">
    <name type="scientific">Thermohalobacter berrensis</name>
    <dbReference type="NCBI Taxonomy" id="99594"/>
    <lineage>
        <taxon>Bacteria</taxon>
        <taxon>Bacillati</taxon>
        <taxon>Bacillota</taxon>
        <taxon>Tissierellia</taxon>
        <taxon>Tissierellales</taxon>
        <taxon>Thermohalobacteraceae</taxon>
        <taxon>Thermohalobacter</taxon>
    </lineage>
</organism>
<sequence length="73" mass="9052">MSVVKFRPYKKLSDKQLLDEAYKKMKKLQQLEREKKEELYKEEVMKLNEMIIEIKKRNLKIDNRTLLRRILLN</sequence>
<proteinExistence type="predicted"/>